<keyword evidence="4" id="KW-1133">Transmembrane helix</keyword>
<keyword evidence="2 3" id="KW-0408">Iron</keyword>
<evidence type="ECO:0000256" key="3">
    <source>
        <dbReference type="PROSITE-ProRule" id="PRU00433"/>
    </source>
</evidence>
<evidence type="ECO:0000313" key="7">
    <source>
        <dbReference type="EMBL" id="GAA5162716.1"/>
    </source>
</evidence>
<dbReference type="RefSeq" id="WP_345532144.1">
    <property type="nucleotide sequence ID" value="NZ_BAABLD010000007.1"/>
</dbReference>
<comment type="caution">
    <text evidence="7">The sequence shown here is derived from an EMBL/GenBank/DDBJ whole genome shotgun (WGS) entry which is preliminary data.</text>
</comment>
<dbReference type="Pfam" id="PF00672">
    <property type="entry name" value="HAMP"/>
    <property type="match status" value="1"/>
</dbReference>
<dbReference type="InterPro" id="IPR003660">
    <property type="entry name" value="HAMP_dom"/>
</dbReference>
<reference evidence="8" key="1">
    <citation type="journal article" date="2019" name="Int. J. Syst. Evol. Microbiol.">
        <title>The Global Catalogue of Microorganisms (GCM) 10K type strain sequencing project: providing services to taxonomists for standard genome sequencing and annotation.</title>
        <authorList>
            <consortium name="The Broad Institute Genomics Platform"/>
            <consortium name="The Broad Institute Genome Sequencing Center for Infectious Disease"/>
            <person name="Wu L."/>
            <person name="Ma J."/>
        </authorList>
    </citation>
    <scope>NUCLEOTIDE SEQUENCE [LARGE SCALE GENOMIC DNA]</scope>
    <source>
        <strain evidence="8">JCM 18715</strain>
    </source>
</reference>
<evidence type="ECO:0000256" key="1">
    <source>
        <dbReference type="ARBA" id="ARBA00022723"/>
    </source>
</evidence>
<keyword evidence="1 3" id="KW-0479">Metal-binding</keyword>
<accession>A0ABP9QIX2</accession>
<feature type="domain" description="HAMP" evidence="5">
    <location>
        <begin position="233"/>
        <end position="286"/>
    </location>
</feature>
<keyword evidence="3" id="KW-0349">Heme</keyword>
<dbReference type="Gene3D" id="6.10.340.10">
    <property type="match status" value="1"/>
</dbReference>
<evidence type="ECO:0000256" key="2">
    <source>
        <dbReference type="ARBA" id="ARBA00023004"/>
    </source>
</evidence>
<dbReference type="InterPro" id="IPR021796">
    <property type="entry name" value="Tll0287-like_dom"/>
</dbReference>
<dbReference type="CDD" id="cd06225">
    <property type="entry name" value="HAMP"/>
    <property type="match status" value="1"/>
</dbReference>
<sequence length="290" mass="32636">MKLIVKFNLILILVFLAGLGVAGYISHELLQRNAREEILQNARIMMQGALAVRGYTSTQIKPLLDTQLKYEFLPQSVSAFAATEYFNELRKKYPEYSYKEATLNPTNPRDRASDWEADIVNRFRDNEQVTEQIGDRDTPSGKQLYLARPIRISDARCLACHSTVDAAPASMIEKYGNANGFGWKLNEIVGSQIVSVPMDLPIKRADTTFKVFMTLLVALVAFIFILLNVLLFFLVVKPVNKLASIADRVSLGEMNVEEFKAGGRDEIGTLSDSFSRMRKSLVQALKMLEE</sequence>
<feature type="transmembrane region" description="Helical" evidence="4">
    <location>
        <begin position="211"/>
        <end position="236"/>
    </location>
</feature>
<evidence type="ECO:0000256" key="4">
    <source>
        <dbReference type="SAM" id="Phobius"/>
    </source>
</evidence>
<evidence type="ECO:0000259" key="6">
    <source>
        <dbReference type="PROSITE" id="PS51007"/>
    </source>
</evidence>
<gene>
    <name evidence="7" type="ORF">GCM10025770_13790</name>
</gene>
<dbReference type="PROSITE" id="PS51007">
    <property type="entry name" value="CYTC"/>
    <property type="match status" value="1"/>
</dbReference>
<dbReference type="Pfam" id="PF11845">
    <property type="entry name" value="Tll0287-like"/>
    <property type="match status" value="1"/>
</dbReference>
<dbReference type="Proteomes" id="UP001500547">
    <property type="component" value="Unassembled WGS sequence"/>
</dbReference>
<name>A0ABP9QIX2_9RHOO</name>
<protein>
    <submittedName>
        <fullName evidence="7">DUF3365 domain-containing protein</fullName>
    </submittedName>
</protein>
<keyword evidence="8" id="KW-1185">Reference proteome</keyword>
<dbReference type="PROSITE" id="PS50885">
    <property type="entry name" value="HAMP"/>
    <property type="match status" value="1"/>
</dbReference>
<evidence type="ECO:0000313" key="8">
    <source>
        <dbReference type="Proteomes" id="UP001500547"/>
    </source>
</evidence>
<dbReference type="InterPro" id="IPR009056">
    <property type="entry name" value="Cyt_c-like_dom"/>
</dbReference>
<proteinExistence type="predicted"/>
<keyword evidence="4" id="KW-0472">Membrane</keyword>
<organism evidence="7 8">
    <name type="scientific">Viridibacterium curvum</name>
    <dbReference type="NCBI Taxonomy" id="1101404"/>
    <lineage>
        <taxon>Bacteria</taxon>
        <taxon>Pseudomonadati</taxon>
        <taxon>Pseudomonadota</taxon>
        <taxon>Betaproteobacteria</taxon>
        <taxon>Rhodocyclales</taxon>
        <taxon>Rhodocyclaceae</taxon>
        <taxon>Viridibacterium</taxon>
    </lineage>
</organism>
<dbReference type="SUPFAM" id="SSF158472">
    <property type="entry name" value="HAMP domain-like"/>
    <property type="match status" value="1"/>
</dbReference>
<keyword evidence="4" id="KW-0812">Transmembrane</keyword>
<evidence type="ECO:0000259" key="5">
    <source>
        <dbReference type="PROSITE" id="PS50885"/>
    </source>
</evidence>
<dbReference type="SMART" id="SM00304">
    <property type="entry name" value="HAMP"/>
    <property type="match status" value="1"/>
</dbReference>
<feature type="domain" description="Cytochrome c" evidence="6">
    <location>
        <begin position="136"/>
        <end position="290"/>
    </location>
</feature>
<dbReference type="EMBL" id="BAABLD010000007">
    <property type="protein sequence ID" value="GAA5162716.1"/>
    <property type="molecule type" value="Genomic_DNA"/>
</dbReference>